<evidence type="ECO:0000313" key="6">
    <source>
        <dbReference type="Proteomes" id="UP001549320"/>
    </source>
</evidence>
<feature type="region of interest" description="Disordered" evidence="3">
    <location>
        <begin position="1"/>
        <end position="24"/>
    </location>
</feature>
<feature type="domain" description="HTH tetR-type" evidence="4">
    <location>
        <begin position="23"/>
        <end position="83"/>
    </location>
</feature>
<dbReference type="EMBL" id="JBEPSH010000004">
    <property type="protein sequence ID" value="MET4576959.1"/>
    <property type="molecule type" value="Genomic_DNA"/>
</dbReference>
<feature type="compositionally biased region" description="Low complexity" evidence="3">
    <location>
        <begin position="14"/>
        <end position="24"/>
    </location>
</feature>
<dbReference type="PRINTS" id="PR00455">
    <property type="entry name" value="HTHTETR"/>
</dbReference>
<keyword evidence="6" id="KW-1185">Reference proteome</keyword>
<dbReference type="InterPro" id="IPR050109">
    <property type="entry name" value="HTH-type_TetR-like_transc_reg"/>
</dbReference>
<evidence type="ECO:0000259" key="4">
    <source>
        <dbReference type="PROSITE" id="PS50977"/>
    </source>
</evidence>
<sequence length="249" mass="26603">MGTGIRMKGRANNSSGPSGPSEGSTRARIIAAALRVFATRGFEAATLKEITLASQTNVAAIHYHFGSKEVLIQEVLASVANPINRMRLELLNSVPEGPERTLVHVVRSLVAPPIHLSLDSTGDARLVTRLLLQARALPSEFTSTTIFAQYDATAQHFVQALMHATPGLSQEDAYWRYAFAIGAMHYIVSESEAGHHRLQRISGGACDTSDSDAILSQLVAFVVAGFQARSPSPVAAGTQGQHGKPLHLS</sequence>
<dbReference type="InterPro" id="IPR009057">
    <property type="entry name" value="Homeodomain-like_sf"/>
</dbReference>
<reference evidence="5 6" key="1">
    <citation type="submission" date="2024-06" db="EMBL/GenBank/DDBJ databases">
        <title>Sorghum-associated microbial communities from plants grown in Nebraska, USA.</title>
        <authorList>
            <person name="Schachtman D."/>
        </authorList>
    </citation>
    <scope>NUCLEOTIDE SEQUENCE [LARGE SCALE GENOMIC DNA]</scope>
    <source>
        <strain evidence="5 6">2709</strain>
    </source>
</reference>
<dbReference type="PROSITE" id="PS50977">
    <property type="entry name" value="HTH_TETR_2"/>
    <property type="match status" value="1"/>
</dbReference>
<gene>
    <name evidence="5" type="ORF">ABIE13_002070</name>
</gene>
<feature type="DNA-binding region" description="H-T-H motif" evidence="2">
    <location>
        <begin position="46"/>
        <end position="65"/>
    </location>
</feature>
<dbReference type="SUPFAM" id="SSF46689">
    <property type="entry name" value="Homeodomain-like"/>
    <property type="match status" value="1"/>
</dbReference>
<comment type="caution">
    <text evidence="5">The sequence shown here is derived from an EMBL/GenBank/DDBJ whole genome shotgun (WGS) entry which is preliminary data.</text>
</comment>
<proteinExistence type="predicted"/>
<evidence type="ECO:0000256" key="3">
    <source>
        <dbReference type="SAM" id="MobiDB-lite"/>
    </source>
</evidence>
<evidence type="ECO:0000256" key="1">
    <source>
        <dbReference type="ARBA" id="ARBA00023125"/>
    </source>
</evidence>
<protein>
    <submittedName>
        <fullName evidence="5">AcrR family transcriptional regulator</fullName>
    </submittedName>
</protein>
<dbReference type="RefSeq" id="WP_354443023.1">
    <property type="nucleotide sequence ID" value="NZ_JBEPSH010000004.1"/>
</dbReference>
<dbReference type="SUPFAM" id="SSF48498">
    <property type="entry name" value="Tetracyclin repressor-like, C-terminal domain"/>
    <property type="match status" value="1"/>
</dbReference>
<dbReference type="Pfam" id="PF00440">
    <property type="entry name" value="TetR_N"/>
    <property type="match status" value="1"/>
</dbReference>
<dbReference type="PANTHER" id="PTHR30055">
    <property type="entry name" value="HTH-TYPE TRANSCRIPTIONAL REGULATOR RUTR"/>
    <property type="match status" value="1"/>
</dbReference>
<dbReference type="InterPro" id="IPR041586">
    <property type="entry name" value="PsrA_TetR_C"/>
</dbReference>
<dbReference type="Proteomes" id="UP001549320">
    <property type="component" value="Unassembled WGS sequence"/>
</dbReference>
<evidence type="ECO:0000313" key="5">
    <source>
        <dbReference type="EMBL" id="MET4576959.1"/>
    </source>
</evidence>
<dbReference type="InterPro" id="IPR001647">
    <property type="entry name" value="HTH_TetR"/>
</dbReference>
<keyword evidence="1 2" id="KW-0238">DNA-binding</keyword>
<organism evidence="5 6">
    <name type="scientific">Ottowia thiooxydans</name>
    <dbReference type="NCBI Taxonomy" id="219182"/>
    <lineage>
        <taxon>Bacteria</taxon>
        <taxon>Pseudomonadati</taxon>
        <taxon>Pseudomonadota</taxon>
        <taxon>Betaproteobacteria</taxon>
        <taxon>Burkholderiales</taxon>
        <taxon>Comamonadaceae</taxon>
        <taxon>Ottowia</taxon>
    </lineage>
</organism>
<evidence type="ECO:0000256" key="2">
    <source>
        <dbReference type="PROSITE-ProRule" id="PRU00335"/>
    </source>
</evidence>
<dbReference type="PANTHER" id="PTHR30055:SF235">
    <property type="entry name" value="TRANSCRIPTIONAL REGULATORY PROTEIN"/>
    <property type="match status" value="1"/>
</dbReference>
<accession>A0ABV2Q7G2</accession>
<dbReference type="InterPro" id="IPR036271">
    <property type="entry name" value="Tet_transcr_reg_TetR-rel_C_sf"/>
</dbReference>
<dbReference type="Gene3D" id="1.10.357.10">
    <property type="entry name" value="Tetracycline Repressor, domain 2"/>
    <property type="match status" value="1"/>
</dbReference>
<dbReference type="Pfam" id="PF17939">
    <property type="entry name" value="TetR_C_30"/>
    <property type="match status" value="1"/>
</dbReference>
<name>A0ABV2Q7G2_9BURK</name>